<comment type="catalytic activity">
    <reaction evidence="1">
        <text>(4aS,6R)-4a-hydroxy-L-erythro-5,6,7,8-tetrahydrobiopterin = (6R)-L-erythro-6,7-dihydrobiopterin + H2O</text>
        <dbReference type="Rhea" id="RHEA:11920"/>
        <dbReference type="ChEBI" id="CHEBI:15377"/>
        <dbReference type="ChEBI" id="CHEBI:15642"/>
        <dbReference type="ChEBI" id="CHEBI:43120"/>
        <dbReference type="EC" id="4.2.1.96"/>
    </reaction>
</comment>
<dbReference type="Proteomes" id="UP001595773">
    <property type="component" value="Unassembled WGS sequence"/>
</dbReference>
<keyword evidence="5 7" id="KW-0456">Lyase</keyword>
<comment type="caution">
    <text evidence="7">The sequence shown here is derived from an EMBL/GenBank/DDBJ whole genome shotgun (WGS) entry which is preliminary data.</text>
</comment>
<accession>A0ABV8QZM8</accession>
<organism evidence="7 8">
    <name type="scientific">Arthrobacter cryoconiti</name>
    <dbReference type="NCBI Taxonomy" id="748907"/>
    <lineage>
        <taxon>Bacteria</taxon>
        <taxon>Bacillati</taxon>
        <taxon>Actinomycetota</taxon>
        <taxon>Actinomycetes</taxon>
        <taxon>Micrococcales</taxon>
        <taxon>Micrococcaceae</taxon>
        <taxon>Arthrobacter</taxon>
    </lineage>
</organism>
<dbReference type="EC" id="4.2.1.96" evidence="3"/>
<reference evidence="8" key="1">
    <citation type="journal article" date="2019" name="Int. J. Syst. Evol. Microbiol.">
        <title>The Global Catalogue of Microorganisms (GCM) 10K type strain sequencing project: providing services to taxonomists for standard genome sequencing and annotation.</title>
        <authorList>
            <consortium name="The Broad Institute Genomics Platform"/>
            <consortium name="The Broad Institute Genome Sequencing Center for Infectious Disease"/>
            <person name="Wu L."/>
            <person name="Ma J."/>
        </authorList>
    </citation>
    <scope>NUCLEOTIDE SEQUENCE [LARGE SCALE GENOMIC DNA]</scope>
    <source>
        <strain evidence="8">CGMCC 1.10698</strain>
    </source>
</reference>
<evidence type="ECO:0000256" key="3">
    <source>
        <dbReference type="ARBA" id="ARBA00013252"/>
    </source>
</evidence>
<evidence type="ECO:0000256" key="1">
    <source>
        <dbReference type="ARBA" id="ARBA00001554"/>
    </source>
</evidence>
<dbReference type="Pfam" id="PF01329">
    <property type="entry name" value="Pterin_4a"/>
    <property type="match status" value="1"/>
</dbReference>
<dbReference type="SUPFAM" id="SSF55248">
    <property type="entry name" value="PCD-like"/>
    <property type="match status" value="1"/>
</dbReference>
<evidence type="ECO:0000313" key="8">
    <source>
        <dbReference type="Proteomes" id="UP001595773"/>
    </source>
</evidence>
<dbReference type="PANTHER" id="PTHR35908">
    <property type="entry name" value="HYPOTHETICAL FUSION PROTEIN"/>
    <property type="match status" value="1"/>
</dbReference>
<evidence type="ECO:0000259" key="6">
    <source>
        <dbReference type="Pfam" id="PF18029"/>
    </source>
</evidence>
<dbReference type="InterPro" id="IPR036428">
    <property type="entry name" value="PCD_sf"/>
</dbReference>
<evidence type="ECO:0000256" key="2">
    <source>
        <dbReference type="ARBA" id="ARBA00006472"/>
    </source>
</evidence>
<protein>
    <recommendedName>
        <fullName evidence="4">Putative pterin-4-alpha-carbinolamine dehydratase</fullName>
        <ecNumber evidence="3">4.2.1.96</ecNumber>
    </recommendedName>
</protein>
<dbReference type="Pfam" id="PF18029">
    <property type="entry name" value="Glyoxalase_6"/>
    <property type="match status" value="1"/>
</dbReference>
<name>A0ABV8QZM8_9MICC</name>
<evidence type="ECO:0000313" key="7">
    <source>
        <dbReference type="EMBL" id="MFC4265237.1"/>
    </source>
</evidence>
<evidence type="ECO:0000256" key="5">
    <source>
        <dbReference type="ARBA" id="ARBA00023239"/>
    </source>
</evidence>
<dbReference type="GO" id="GO:0008124">
    <property type="term" value="F:4-alpha-hydroxytetrahydrobiopterin dehydratase activity"/>
    <property type="evidence" value="ECO:0007669"/>
    <property type="project" value="UniProtKB-EC"/>
</dbReference>
<dbReference type="InterPro" id="IPR001533">
    <property type="entry name" value="Pterin_deHydtase"/>
</dbReference>
<gene>
    <name evidence="7" type="ORF">ACFOW9_06450</name>
</gene>
<evidence type="ECO:0000256" key="4">
    <source>
        <dbReference type="ARBA" id="ARBA00021735"/>
    </source>
</evidence>
<dbReference type="Gene3D" id="3.30.1360.20">
    <property type="entry name" value="Transcriptional coactivator/pterin dehydratase"/>
    <property type="match status" value="1"/>
</dbReference>
<dbReference type="InterPro" id="IPR041581">
    <property type="entry name" value="Glyoxalase_6"/>
</dbReference>
<dbReference type="RefSeq" id="WP_230067263.1">
    <property type="nucleotide sequence ID" value="NZ_BAABLL010000003.1"/>
</dbReference>
<dbReference type="InterPro" id="IPR029068">
    <property type="entry name" value="Glyas_Bleomycin-R_OHBP_Dase"/>
</dbReference>
<dbReference type="EMBL" id="JBHSCQ010000006">
    <property type="protein sequence ID" value="MFC4265237.1"/>
    <property type="molecule type" value="Genomic_DNA"/>
</dbReference>
<feature type="domain" description="Glyoxalase-like" evidence="6">
    <location>
        <begin position="113"/>
        <end position="211"/>
    </location>
</feature>
<proteinExistence type="inferred from homology"/>
<dbReference type="PANTHER" id="PTHR35908:SF1">
    <property type="entry name" value="CONSERVED PROTEIN"/>
    <property type="match status" value="1"/>
</dbReference>
<sequence length="218" mass="23326">MSAQDALDRPQIDAELETLPHWCVSQGALRTVLTCPTSAGALELFAAIGNMAQEANHHPDVDWRYDTLFLTLTSHDAGSKVSAKDVALARSISAAADVAGAQARTELLRTVEIALDSDDPEAVSPMWQAALGYKKDADGALVDPFGRGPALWFQKTATPNANSFHLDITVPYARSANTLRAVEDAGASLDHESAPRWVIATDVQGNRLCICTEEGRDA</sequence>
<dbReference type="Gene3D" id="3.10.180.10">
    <property type="entry name" value="2,3-Dihydroxybiphenyl 1,2-Dioxygenase, domain 1"/>
    <property type="match status" value="1"/>
</dbReference>
<keyword evidence="8" id="KW-1185">Reference proteome</keyword>
<comment type="similarity">
    <text evidence="2">Belongs to the pterin-4-alpha-carbinolamine dehydratase family.</text>
</comment>